<evidence type="ECO:0000256" key="1">
    <source>
        <dbReference type="SAM" id="MobiDB-lite"/>
    </source>
</evidence>
<sequence length="25" mass="2742">MAQIANAQTQPRKAHHAKSQDPNAK</sequence>
<keyword evidence="3" id="KW-1185">Reference proteome</keyword>
<evidence type="ECO:0000313" key="3">
    <source>
        <dbReference type="Proteomes" id="UP000188268"/>
    </source>
</evidence>
<dbReference type="Proteomes" id="UP000188268">
    <property type="component" value="Unassembled WGS sequence"/>
</dbReference>
<evidence type="ECO:0000313" key="2">
    <source>
        <dbReference type="EMBL" id="OMO71488.1"/>
    </source>
</evidence>
<organism evidence="2 3">
    <name type="scientific">Corchorus capsularis</name>
    <name type="common">Jute</name>
    <dbReference type="NCBI Taxonomy" id="210143"/>
    <lineage>
        <taxon>Eukaryota</taxon>
        <taxon>Viridiplantae</taxon>
        <taxon>Streptophyta</taxon>
        <taxon>Embryophyta</taxon>
        <taxon>Tracheophyta</taxon>
        <taxon>Spermatophyta</taxon>
        <taxon>Magnoliopsida</taxon>
        <taxon>eudicotyledons</taxon>
        <taxon>Gunneridae</taxon>
        <taxon>Pentapetalae</taxon>
        <taxon>rosids</taxon>
        <taxon>malvids</taxon>
        <taxon>Malvales</taxon>
        <taxon>Malvaceae</taxon>
        <taxon>Grewioideae</taxon>
        <taxon>Apeibeae</taxon>
        <taxon>Corchorus</taxon>
    </lineage>
</organism>
<dbReference type="Gramene" id="OMO71488">
    <property type="protein sequence ID" value="OMO71488"/>
    <property type="gene ID" value="CCACVL1_18208"/>
</dbReference>
<proteinExistence type="predicted"/>
<protein>
    <submittedName>
        <fullName evidence="2">Uncharacterized protein</fullName>
    </submittedName>
</protein>
<dbReference type="EMBL" id="AWWV01011596">
    <property type="protein sequence ID" value="OMO71488.1"/>
    <property type="molecule type" value="Genomic_DNA"/>
</dbReference>
<gene>
    <name evidence="2" type="ORF">CCACVL1_18208</name>
</gene>
<name>A0A1R3HMF7_COCAP</name>
<dbReference type="AlphaFoldDB" id="A0A1R3HMF7"/>
<comment type="caution">
    <text evidence="2">The sequence shown here is derived from an EMBL/GenBank/DDBJ whole genome shotgun (WGS) entry which is preliminary data.</text>
</comment>
<accession>A0A1R3HMF7</accession>
<feature type="region of interest" description="Disordered" evidence="1">
    <location>
        <begin position="1"/>
        <end position="25"/>
    </location>
</feature>
<reference evidence="2 3" key="1">
    <citation type="submission" date="2013-09" db="EMBL/GenBank/DDBJ databases">
        <title>Corchorus capsularis genome sequencing.</title>
        <authorList>
            <person name="Alam M."/>
            <person name="Haque M.S."/>
            <person name="Islam M.S."/>
            <person name="Emdad E.M."/>
            <person name="Islam M.M."/>
            <person name="Ahmed B."/>
            <person name="Halim A."/>
            <person name="Hossen Q.M.M."/>
            <person name="Hossain M.Z."/>
            <person name="Ahmed R."/>
            <person name="Khan M.M."/>
            <person name="Islam R."/>
            <person name="Rashid M.M."/>
            <person name="Khan S.A."/>
            <person name="Rahman M.S."/>
            <person name="Alam M."/>
        </authorList>
    </citation>
    <scope>NUCLEOTIDE SEQUENCE [LARGE SCALE GENOMIC DNA]</scope>
    <source>
        <strain evidence="3">cv. CVL-1</strain>
        <tissue evidence="2">Whole seedling</tissue>
    </source>
</reference>
<feature type="compositionally biased region" description="Polar residues" evidence="1">
    <location>
        <begin position="1"/>
        <end position="11"/>
    </location>
</feature>